<keyword evidence="4" id="KW-1185">Reference proteome</keyword>
<evidence type="ECO:0000313" key="3">
    <source>
        <dbReference type="EMBL" id="CAI2371815.1"/>
    </source>
</evidence>
<feature type="compositionally biased region" description="Basic residues" evidence="1">
    <location>
        <begin position="44"/>
        <end position="60"/>
    </location>
</feature>
<comment type="caution">
    <text evidence="3">The sequence shown here is derived from an EMBL/GenBank/DDBJ whole genome shotgun (WGS) entry which is preliminary data.</text>
</comment>
<feature type="compositionally biased region" description="Basic and acidic residues" evidence="1">
    <location>
        <begin position="159"/>
        <end position="170"/>
    </location>
</feature>
<feature type="region of interest" description="Disordered" evidence="1">
    <location>
        <begin position="150"/>
        <end position="170"/>
    </location>
</feature>
<feature type="transmembrane region" description="Helical" evidence="2">
    <location>
        <begin position="277"/>
        <end position="297"/>
    </location>
</feature>
<feature type="compositionally biased region" description="Pro residues" evidence="1">
    <location>
        <begin position="250"/>
        <end position="268"/>
    </location>
</feature>
<feature type="region of interest" description="Disordered" evidence="1">
    <location>
        <begin position="194"/>
        <end position="268"/>
    </location>
</feature>
<evidence type="ECO:0000256" key="1">
    <source>
        <dbReference type="SAM" id="MobiDB-lite"/>
    </source>
</evidence>
<organism evidence="3 4">
    <name type="scientific">Euplotes crassus</name>
    <dbReference type="NCBI Taxonomy" id="5936"/>
    <lineage>
        <taxon>Eukaryota</taxon>
        <taxon>Sar</taxon>
        <taxon>Alveolata</taxon>
        <taxon>Ciliophora</taxon>
        <taxon>Intramacronucleata</taxon>
        <taxon>Spirotrichea</taxon>
        <taxon>Hypotrichia</taxon>
        <taxon>Euplotida</taxon>
        <taxon>Euplotidae</taxon>
        <taxon>Moneuplotes</taxon>
    </lineage>
</organism>
<feature type="compositionally biased region" description="Basic residues" evidence="1">
    <location>
        <begin position="82"/>
        <end position="101"/>
    </location>
</feature>
<feature type="compositionally biased region" description="Basic and acidic residues" evidence="1">
    <location>
        <begin position="194"/>
        <end position="210"/>
    </location>
</feature>
<name>A0AAD1XEK1_EUPCR</name>
<accession>A0AAD1XEK1</accession>
<gene>
    <name evidence="3" type="ORF">ECRASSUSDP1_LOCUS13140</name>
</gene>
<keyword evidence="2" id="KW-0812">Transmembrane</keyword>
<dbReference type="Proteomes" id="UP001295684">
    <property type="component" value="Unassembled WGS sequence"/>
</dbReference>
<proteinExistence type="predicted"/>
<sequence length="298" mass="33541">MARTKKGTIKSRNNLSEIPIENFTLIKEITLDKSKKSKRDSNKRSKRTVKAQNTKPRKKSVSTAGKKTPRKEEPIKVISKISSKRNSKAKKKKKQIKKGRATKKDGLRRSTRPHKRIKTKDNDLSIQQISEDDIEGYISQGVVTEIMDEAMSQSSQSSKQKEVESKFKINTDKAKPGNKIWKKSILITNSHLKEKITRNQETPNHHEKLLQKGSAQRKKTKNPKFQNPTLYNPHSSPPLSNPHPITTLAPLPPPLNSPLSPPSPPKPCPPPSPYTTLLIYILGCLLLLILVSLTTAIH</sequence>
<feature type="compositionally biased region" description="Basic residues" evidence="1">
    <location>
        <begin position="109"/>
        <end position="118"/>
    </location>
</feature>
<evidence type="ECO:0000313" key="4">
    <source>
        <dbReference type="Proteomes" id="UP001295684"/>
    </source>
</evidence>
<dbReference type="AlphaFoldDB" id="A0AAD1XEK1"/>
<dbReference type="EMBL" id="CAMPGE010013072">
    <property type="protein sequence ID" value="CAI2371815.1"/>
    <property type="molecule type" value="Genomic_DNA"/>
</dbReference>
<evidence type="ECO:0000256" key="2">
    <source>
        <dbReference type="SAM" id="Phobius"/>
    </source>
</evidence>
<feature type="compositionally biased region" description="Basic and acidic residues" evidence="1">
    <location>
        <begin position="30"/>
        <end position="43"/>
    </location>
</feature>
<reference evidence="3" key="1">
    <citation type="submission" date="2023-07" db="EMBL/GenBank/DDBJ databases">
        <authorList>
            <consortium name="AG Swart"/>
            <person name="Singh M."/>
            <person name="Singh A."/>
            <person name="Seah K."/>
            <person name="Emmerich C."/>
        </authorList>
    </citation>
    <scope>NUCLEOTIDE SEQUENCE</scope>
    <source>
        <strain evidence="3">DP1</strain>
    </source>
</reference>
<keyword evidence="2" id="KW-1133">Transmembrane helix</keyword>
<protein>
    <submittedName>
        <fullName evidence="3">Uncharacterized protein</fullName>
    </submittedName>
</protein>
<feature type="region of interest" description="Disordered" evidence="1">
    <location>
        <begin position="30"/>
        <end position="121"/>
    </location>
</feature>
<keyword evidence="2" id="KW-0472">Membrane</keyword>